<evidence type="ECO:0000313" key="2">
    <source>
        <dbReference type="Proteomes" id="UP000221243"/>
    </source>
</evidence>
<dbReference type="GeneID" id="40075033"/>
<protein>
    <submittedName>
        <fullName evidence="1">Uncharacterized protein</fullName>
    </submittedName>
</protein>
<evidence type="ECO:0000313" key="1">
    <source>
        <dbReference type="EMBL" id="BAW98226.1"/>
    </source>
</evidence>
<dbReference type="EMBL" id="AP017972">
    <property type="protein sequence ID" value="BAW98226.1"/>
    <property type="molecule type" value="Genomic_DNA"/>
</dbReference>
<organism evidence="1 2">
    <name type="scientific">Vibrio phage pTD1</name>
    <dbReference type="NCBI Taxonomy" id="1938577"/>
    <lineage>
        <taxon>Viruses</taxon>
        <taxon>Duplodnaviria</taxon>
        <taxon>Heunggongvirae</taxon>
        <taxon>Uroviricota</taxon>
        <taxon>Caudoviricetes</taxon>
        <taxon>Chimalliviridae</taxon>
        <taxon>Gorgonvirinae</taxon>
        <taxon>Tidunavirus</taxon>
        <taxon>Tidunavirus pTD1</taxon>
    </lineage>
</organism>
<dbReference type="KEGG" id="vg:40075033"/>
<dbReference type="Proteomes" id="UP000221243">
    <property type="component" value="Segment"/>
</dbReference>
<accession>A0A1Q2U2N9</accession>
<sequence>MKNELSEFLNSCVMFGERPTGKYLHLNGKEILIIIRSAGSDGEDNLPVIVNKDLEPYLAKIHTDITNYFNTEIVLNGTELIPEDSPFQYMWVVDDYIVGISVSDIPKE</sequence>
<dbReference type="RefSeq" id="YP_009599304.1">
    <property type="nucleotide sequence ID" value="NC_041916.1"/>
</dbReference>
<dbReference type="OrthoDB" id="34352at10239"/>
<name>A0A1Q2U2N9_9CAUD</name>
<proteinExistence type="predicted"/>
<reference evidence="1 2" key="1">
    <citation type="submission" date="2017-01" db="EMBL/GenBank/DDBJ databases">
        <title>Complete Genome Sequence of Vibrio Parahaemolyticus Bacteriophage pTD1.</title>
        <authorList>
            <person name="Midorikawa Y."/>
            <person name="Sano M."/>
        </authorList>
    </citation>
    <scope>NUCLEOTIDE SEQUENCE [LARGE SCALE GENOMIC DNA]</scope>
    <source>
        <strain evidence="1">PTD1</strain>
    </source>
</reference>
<keyword evidence="2" id="KW-1185">Reference proteome</keyword>